<dbReference type="InterPro" id="IPR002347">
    <property type="entry name" value="SDR_fam"/>
</dbReference>
<dbReference type="Gene3D" id="3.40.50.720">
    <property type="entry name" value="NAD(P)-binding Rossmann-like Domain"/>
    <property type="match status" value="1"/>
</dbReference>
<proteinExistence type="inferred from homology"/>
<keyword evidence="5" id="KW-1185">Reference proteome</keyword>
<dbReference type="PRINTS" id="PR00081">
    <property type="entry name" value="GDHRDH"/>
</dbReference>
<dbReference type="InterPro" id="IPR020904">
    <property type="entry name" value="Sc_DH/Rdtase_CS"/>
</dbReference>
<dbReference type="SUPFAM" id="SSF51735">
    <property type="entry name" value="NAD(P)-binding Rossmann-fold domains"/>
    <property type="match status" value="1"/>
</dbReference>
<reference evidence="6" key="1">
    <citation type="submission" date="2025-08" db="UniProtKB">
        <authorList>
            <consortium name="RefSeq"/>
        </authorList>
    </citation>
    <scope>IDENTIFICATION</scope>
</reference>
<dbReference type="InterPro" id="IPR036291">
    <property type="entry name" value="NAD(P)-bd_dom_sf"/>
</dbReference>
<accession>A0A7E5VZS1</accession>
<dbReference type="AlphaFoldDB" id="A0A7E5VZS1"/>
<dbReference type="PANTHER" id="PTHR43963">
    <property type="entry name" value="CARBONYL REDUCTASE 1-RELATED"/>
    <property type="match status" value="1"/>
</dbReference>
<evidence type="ECO:0000256" key="3">
    <source>
        <dbReference type="ARBA" id="ARBA00023002"/>
    </source>
</evidence>
<comment type="similarity">
    <text evidence="1 4">Belongs to the short-chain dehydrogenases/reductases (SDR) family.</text>
</comment>
<keyword evidence="2" id="KW-0521">NADP</keyword>
<dbReference type="GO" id="GO:0004090">
    <property type="term" value="F:carbonyl reductase (NADPH) activity"/>
    <property type="evidence" value="ECO:0007669"/>
    <property type="project" value="TreeGrafter"/>
</dbReference>
<name>A0A7E5VZS1_TRINI</name>
<dbReference type="RefSeq" id="XP_026733824.1">
    <property type="nucleotide sequence ID" value="XM_026878023.1"/>
</dbReference>
<organism evidence="5 6">
    <name type="scientific">Trichoplusia ni</name>
    <name type="common">Cabbage looper</name>
    <dbReference type="NCBI Taxonomy" id="7111"/>
    <lineage>
        <taxon>Eukaryota</taxon>
        <taxon>Metazoa</taxon>
        <taxon>Ecdysozoa</taxon>
        <taxon>Arthropoda</taxon>
        <taxon>Hexapoda</taxon>
        <taxon>Insecta</taxon>
        <taxon>Pterygota</taxon>
        <taxon>Neoptera</taxon>
        <taxon>Endopterygota</taxon>
        <taxon>Lepidoptera</taxon>
        <taxon>Glossata</taxon>
        <taxon>Ditrysia</taxon>
        <taxon>Noctuoidea</taxon>
        <taxon>Noctuidae</taxon>
        <taxon>Plusiinae</taxon>
        <taxon>Trichoplusia</taxon>
    </lineage>
</organism>
<evidence type="ECO:0000313" key="6">
    <source>
        <dbReference type="RefSeq" id="XP_026733824.1"/>
    </source>
</evidence>
<evidence type="ECO:0000313" key="5">
    <source>
        <dbReference type="Proteomes" id="UP000322000"/>
    </source>
</evidence>
<dbReference type="GeneID" id="113498101"/>
<dbReference type="OrthoDB" id="7289984at2759"/>
<dbReference type="KEGG" id="tnl:113498101"/>
<dbReference type="PANTHER" id="PTHR43963:SF4">
    <property type="entry name" value="CARBONYL REDUCTASE (NADPH)"/>
    <property type="match status" value="1"/>
</dbReference>
<dbReference type="PROSITE" id="PS00061">
    <property type="entry name" value="ADH_SHORT"/>
    <property type="match status" value="1"/>
</dbReference>
<evidence type="ECO:0000256" key="1">
    <source>
        <dbReference type="ARBA" id="ARBA00006484"/>
    </source>
</evidence>
<dbReference type="PRINTS" id="PR00080">
    <property type="entry name" value="SDRFAMILY"/>
</dbReference>
<evidence type="ECO:0000256" key="2">
    <source>
        <dbReference type="ARBA" id="ARBA00022857"/>
    </source>
</evidence>
<dbReference type="Pfam" id="PF13561">
    <property type="entry name" value="adh_short_C2"/>
    <property type="match status" value="1"/>
</dbReference>
<keyword evidence="3" id="KW-0560">Oxidoreductase</keyword>
<dbReference type="Proteomes" id="UP000322000">
    <property type="component" value="Chromosome 10"/>
</dbReference>
<protein>
    <submittedName>
        <fullName evidence="6">Carbonyl reductase [NADPH] 3-like isoform X1</fullName>
    </submittedName>
</protein>
<evidence type="ECO:0000256" key="4">
    <source>
        <dbReference type="RuleBase" id="RU000363"/>
    </source>
</evidence>
<dbReference type="Pfam" id="PF00106">
    <property type="entry name" value="adh_short"/>
    <property type="match status" value="1"/>
</dbReference>
<sequence length="293" mass="32201">MAPNLDQDKTTMSESKVAIVTGANKGLGYAITQKLCEKYKGKVYLTSRDEVKGRNACEQLMKLGLNPTFYQLDITNNESVKKFVTHIHDNNEEVEILINNAGVLFLKDAPESKLVQAQQTISVNFTSLVFLTEAILPFMKSGGKIVNISSSSGHLSRIPSEDLRKKFSSKKLTLDELKCLVSSYVEDVTADREIRKGWGASPYVVSKVAVNAYTFILHRKLASQGITVNCVHPGYVQSDMTHGAGNIAPLLAANVPVQLALAPREIGQFIWHNGSAVPWGGKDPRVYIDGRHV</sequence>
<gene>
    <name evidence="6" type="primary">LOC113498101</name>
</gene>
<dbReference type="InParanoid" id="A0A7E5VZS1"/>